<feature type="region of interest" description="Disordered" evidence="1">
    <location>
        <begin position="21"/>
        <end position="120"/>
    </location>
</feature>
<accession>A0A0E0P4G6</accession>
<dbReference type="EnsemblPlants" id="ORUFI04G00520.1">
    <property type="protein sequence ID" value="ORUFI04G00520.1"/>
    <property type="gene ID" value="ORUFI04G00520"/>
</dbReference>
<evidence type="ECO:0000313" key="2">
    <source>
        <dbReference type="EnsemblPlants" id="ORUFI04G00520.1"/>
    </source>
</evidence>
<proteinExistence type="predicted"/>
<dbReference type="HOGENOM" id="CLU_1780482_0_0_1"/>
<protein>
    <recommendedName>
        <fullName evidence="4">DUF834 domain-containing protein</fullName>
    </recommendedName>
</protein>
<keyword evidence="3" id="KW-1185">Reference proteome</keyword>
<evidence type="ECO:0000313" key="3">
    <source>
        <dbReference type="Proteomes" id="UP000008022"/>
    </source>
</evidence>
<dbReference type="Gramene" id="ORUFI04G00520.1">
    <property type="protein sequence ID" value="ORUFI04G00520.1"/>
    <property type="gene ID" value="ORUFI04G00520"/>
</dbReference>
<organism evidence="2 3">
    <name type="scientific">Oryza rufipogon</name>
    <name type="common">Brownbeard rice</name>
    <name type="synonym">Asian wild rice</name>
    <dbReference type="NCBI Taxonomy" id="4529"/>
    <lineage>
        <taxon>Eukaryota</taxon>
        <taxon>Viridiplantae</taxon>
        <taxon>Streptophyta</taxon>
        <taxon>Embryophyta</taxon>
        <taxon>Tracheophyta</taxon>
        <taxon>Spermatophyta</taxon>
        <taxon>Magnoliopsida</taxon>
        <taxon>Liliopsida</taxon>
        <taxon>Poales</taxon>
        <taxon>Poaceae</taxon>
        <taxon>BOP clade</taxon>
        <taxon>Oryzoideae</taxon>
        <taxon>Oryzeae</taxon>
        <taxon>Oryzinae</taxon>
        <taxon>Oryza</taxon>
    </lineage>
</organism>
<dbReference type="Proteomes" id="UP000008022">
    <property type="component" value="Unassembled WGS sequence"/>
</dbReference>
<reference evidence="3" key="1">
    <citation type="submission" date="2013-06" db="EMBL/GenBank/DDBJ databases">
        <authorList>
            <person name="Zhao Q."/>
        </authorList>
    </citation>
    <scope>NUCLEOTIDE SEQUENCE</scope>
    <source>
        <strain evidence="3">cv. W1943</strain>
    </source>
</reference>
<evidence type="ECO:0000256" key="1">
    <source>
        <dbReference type="SAM" id="MobiDB-lite"/>
    </source>
</evidence>
<reference evidence="2" key="2">
    <citation type="submission" date="2015-06" db="UniProtKB">
        <authorList>
            <consortium name="EnsemblPlants"/>
        </authorList>
    </citation>
    <scope>IDENTIFICATION</scope>
</reference>
<name>A0A0E0P4G6_ORYRU</name>
<sequence length="146" mass="14633">MAARPCRAAAGLGAASTRVWEGGEGRVGRENGGYRVGRSPGRVSDGSGGITSVSGRGREGDRSPRQLLVRTPASPARATAEGGEDGGSLRCSATDDDDESGTSGNKAAMVARRRGRFGGGKPTLAVKGCKGDELAVVDACSQGGGR</sequence>
<dbReference type="AlphaFoldDB" id="A0A0E0P4G6"/>
<evidence type="ECO:0008006" key="4">
    <source>
        <dbReference type="Google" id="ProtNLM"/>
    </source>
</evidence>